<evidence type="ECO:0000256" key="2">
    <source>
        <dbReference type="SAM" id="MobiDB-lite"/>
    </source>
</evidence>
<gene>
    <name evidence="4" type="ORF">JVT61DRAFT_11521</name>
</gene>
<protein>
    <recommendedName>
        <fullName evidence="3">LAA1-like C-terminal TPR repeats domain-containing protein</fullName>
    </recommendedName>
</protein>
<dbReference type="Pfam" id="PF25808">
    <property type="entry name" value="TPR_LAA1_C"/>
    <property type="match status" value="1"/>
</dbReference>
<feature type="compositionally biased region" description="Polar residues" evidence="2">
    <location>
        <begin position="1998"/>
        <end position="2014"/>
    </location>
</feature>
<dbReference type="GO" id="GO:0030139">
    <property type="term" value="C:endocytic vesicle"/>
    <property type="evidence" value="ECO:0007669"/>
    <property type="project" value="TreeGrafter"/>
</dbReference>
<dbReference type="InterPro" id="IPR057981">
    <property type="entry name" value="TPR_LAA1-like_C"/>
</dbReference>
<proteinExistence type="inferred from homology"/>
<feature type="region of interest" description="Disordered" evidence="2">
    <location>
        <begin position="1992"/>
        <end position="2014"/>
    </location>
</feature>
<evidence type="ECO:0000256" key="1">
    <source>
        <dbReference type="ARBA" id="ARBA00008304"/>
    </source>
</evidence>
<evidence type="ECO:0000259" key="3">
    <source>
        <dbReference type="Pfam" id="PF25808"/>
    </source>
</evidence>
<dbReference type="InterPro" id="IPR011989">
    <property type="entry name" value="ARM-like"/>
</dbReference>
<feature type="domain" description="LAA1-like C-terminal TPR repeats" evidence="3">
    <location>
        <begin position="1834"/>
        <end position="2001"/>
    </location>
</feature>
<dbReference type="Proteomes" id="UP000683000">
    <property type="component" value="Unassembled WGS sequence"/>
</dbReference>
<feature type="region of interest" description="Disordered" evidence="2">
    <location>
        <begin position="258"/>
        <end position="282"/>
    </location>
</feature>
<sequence>MASEVVVEPLDEVQLAGDNGQIYLFQWLAALEKSLKAIAVDQLKSTQPSVEETLLKVVCGNDNYPLPGRGLRNLAARCFIIQYTRGDSRTLFDTFRALLKTAGDAKIDKNPLRIAAFWTIGELMATFGSQFMSFLAEITTISIKTFRSSSFPQMRCHALIMLRKSLSSAKKALSDSLAKDILKNMKNGLTDKVLPVQRAAAGALIAMFSPEESVSLADVESVVGICMKSLDGSDRLTRQSLAQLVGHLLAATQVLRVSPLPDPPQKGKKEEEDNDGTNPSVSETMKPLLSPGEMLAQLSVHFNKPQLSRKARAGIFDFYFALLTKLGAVFAESNYGLIINHLMNEVVSNPRNSSTRYDRLFIRKLVGALLRDLIATRMLSEQGQISAIQELSSSYAKRWPALMPGQTAPNPTVLTIVLKEIAELLRQLGNAPPPVQDAISEPLLNLLTHPNHGVRVNASWTLRCFCFSTPLRLPKAILSISEALDRDIESLQSPAAPSDIDRRALGRAYGLAGLVAIIPHRPLYVSFDIASNVLDTATNLLKRASEHDVRMAGVEVEVAWILIASLMLLGPNFVRSHLPQLLVLWRNALPKPTSKDSALSRSATEWEFLLHVRESALGAILCFLLHNTPLVTLDVSRRISSLLSNALAFTAAFASQPLEEASSGLERPSLRMRESLLRRRVFQCFTALGSSTLSDSVQSTLLQSTMSIFAGPEGDSVSAMQASIASSSGTFTTVWQTADGFGHGVTTMDIVNDEAEALSKGLETGKSMQEQVEDLTDLLLRTPVLGSCEHDTLSLCLTIPSSNDRIMLDCPASTSAVVDASIDLFARLLLMQDLATVTRTVTQLVESVKSPKLDKNSGRKAAVLINSVVAVSRALRCAMESHSRQAKDTLGHSQVTTPLASLLKDALVDGDPLLRRASSDAIGRLANISGTAFLSSQAKVLVDHIVNNRDPQGRAGCALAFAALYDYVGGLAAAPILKTTVNILMSLSNDPHPLVHFWSLTALARVINAASLTFSPFIPSTLGMLLKIYMSDAHEIEGGTLNNANISGDLQAFPIVCRIIDSIITILGPDVEESTRTRTLVLDLVQEFSLEEDETILIEAIKCTQHLLMFAPGHVDIPEAVGHFRTYLGSSRRQLRLAAIDALYQLVQKDALMVSRIGGDRLVEDLFAMLDGDPSIEGVRNVIASWLAQTAIHNPSAWIDLCQRIMLRTNATQKVVDNSGNLDDEGQSLNAAMPADNSSQDRSSSITMSRWRTQLFALHCLHEICTIVDQSGRQEHFDIPYAHSRGFPVQGLLVSRVPDLIRMAFTASAAYVTEIRLEGLVVLRDIIQVFSKAPDPDYPEALLLEQHQAPITAALTPAFSSDTTPEILSAAIEACAVYVGCGVVKDVGRMGRILKQLTSALKEVDDSGNLKMGTLELSPNASAALTVSILTAWARLEIASAEQEYLLDVIKPHRGVLASQWIACLRDYATIRADSEFVHDLSIVSVDPSYANLGKVVLLPYYSDSWATILQAVANAMERSEQHISSAILGQSSTAVLLSPNGLGLPRTEPAPLFFVLFGLIYEALAVSSPQSSATPSLHSATIIASLRALKCLIDPRYSGKALLEPNVFKEFISLCYRMAMVENAAILVHLLEVITVFAKYFGHLGIDSVVAPNEALFPNSVRAHCLKICAYVLRHARYDQGVPAITGTVQGLAKMVSCALTAFQLVASTTERNIREDVRGVGCILYTELLKDETLDIDLITPTLPAFKSLVLVDPPSRARDRYDSLIHGILSSCLLNVDEMRLVFSRFQSSHTNGFYSGREGLISSKKVKSNLLAAVLILTSLPPGVKVARGVVEHLCFVISQKLDENDDVAIVAVHCAKTITVAASGNDLLRTCVRLLLPGLIHFVARMSPRLDDGTLSEQNNASIEEVWKAFSALIALTTAEQRTRVMSIILPTVTLLLRPSQSPPSSAHSSAVAQLLSFATSSPVNFKEATAQLEPDTRETFELSIRKAVEGPSTANQTTSRPQISLRSF</sequence>
<dbReference type="GO" id="GO:0042147">
    <property type="term" value="P:retrograde transport, endosome to Golgi"/>
    <property type="evidence" value="ECO:0007669"/>
    <property type="project" value="TreeGrafter"/>
</dbReference>
<dbReference type="GO" id="GO:0008104">
    <property type="term" value="P:intracellular protein localization"/>
    <property type="evidence" value="ECO:0007669"/>
    <property type="project" value="TreeGrafter"/>
</dbReference>
<dbReference type="Pfam" id="PF20210">
    <property type="entry name" value="Laa1_Sip1_HTR5"/>
    <property type="match status" value="1"/>
</dbReference>
<dbReference type="GO" id="GO:0016020">
    <property type="term" value="C:membrane"/>
    <property type="evidence" value="ECO:0007669"/>
    <property type="project" value="TreeGrafter"/>
</dbReference>
<dbReference type="InterPro" id="IPR016024">
    <property type="entry name" value="ARM-type_fold"/>
</dbReference>
<comment type="caution">
    <text evidence="4">The sequence shown here is derived from an EMBL/GenBank/DDBJ whole genome shotgun (WGS) entry which is preliminary data.</text>
</comment>
<evidence type="ECO:0000313" key="5">
    <source>
        <dbReference type="Proteomes" id="UP000683000"/>
    </source>
</evidence>
<comment type="similarity">
    <text evidence="1">Belongs to the HEATR5 family.</text>
</comment>
<dbReference type="EMBL" id="JAGFBS010000005">
    <property type="protein sequence ID" value="KAG6379085.1"/>
    <property type="molecule type" value="Genomic_DNA"/>
</dbReference>
<evidence type="ECO:0000313" key="4">
    <source>
        <dbReference type="EMBL" id="KAG6379085.1"/>
    </source>
</evidence>
<organism evidence="4 5">
    <name type="scientific">Boletus reticuloceps</name>
    <dbReference type="NCBI Taxonomy" id="495285"/>
    <lineage>
        <taxon>Eukaryota</taxon>
        <taxon>Fungi</taxon>
        <taxon>Dikarya</taxon>
        <taxon>Basidiomycota</taxon>
        <taxon>Agaricomycotina</taxon>
        <taxon>Agaricomycetes</taxon>
        <taxon>Agaricomycetidae</taxon>
        <taxon>Boletales</taxon>
        <taxon>Boletineae</taxon>
        <taxon>Boletaceae</taxon>
        <taxon>Boletoideae</taxon>
        <taxon>Boletus</taxon>
    </lineage>
</organism>
<dbReference type="Gene3D" id="1.25.10.10">
    <property type="entry name" value="Leucine-rich Repeat Variant"/>
    <property type="match status" value="3"/>
</dbReference>
<dbReference type="InterPro" id="IPR046837">
    <property type="entry name" value="Laa1/Sip1/HEATR5-like_HEAT"/>
</dbReference>
<dbReference type="InterPro" id="IPR040108">
    <property type="entry name" value="Laa1/Sip1/HEATR5"/>
</dbReference>
<dbReference type="SUPFAM" id="SSF48371">
    <property type="entry name" value="ARM repeat"/>
    <property type="match status" value="2"/>
</dbReference>
<dbReference type="OrthoDB" id="192608at2759"/>
<name>A0A8I3AE47_9AGAM</name>
<dbReference type="PANTHER" id="PTHR21663">
    <property type="entry name" value="HYPOTHETICAL HEAT DOMAIN-CONTAINING"/>
    <property type="match status" value="1"/>
</dbReference>
<dbReference type="GO" id="GO:0005829">
    <property type="term" value="C:cytosol"/>
    <property type="evidence" value="ECO:0007669"/>
    <property type="project" value="GOC"/>
</dbReference>
<dbReference type="PANTHER" id="PTHR21663:SF0">
    <property type="entry name" value="HEAT REPEAT-CONTAINING PROTEIN 5B"/>
    <property type="match status" value="1"/>
</dbReference>
<dbReference type="GO" id="GO:0006897">
    <property type="term" value="P:endocytosis"/>
    <property type="evidence" value="ECO:0007669"/>
    <property type="project" value="TreeGrafter"/>
</dbReference>
<dbReference type="GO" id="GO:0005794">
    <property type="term" value="C:Golgi apparatus"/>
    <property type="evidence" value="ECO:0007669"/>
    <property type="project" value="TreeGrafter"/>
</dbReference>
<keyword evidence="5" id="KW-1185">Reference proteome</keyword>
<reference evidence="4" key="1">
    <citation type="submission" date="2021-03" db="EMBL/GenBank/DDBJ databases">
        <title>Evolutionary innovations through gain and loss of genes in the ectomycorrhizal Boletales.</title>
        <authorList>
            <person name="Wu G."/>
            <person name="Miyauchi S."/>
            <person name="Morin E."/>
            <person name="Yang Z.-L."/>
            <person name="Xu J."/>
            <person name="Martin F.M."/>
        </authorList>
    </citation>
    <scope>NUCLEOTIDE SEQUENCE</scope>
    <source>
        <strain evidence="4">BR01</strain>
    </source>
</reference>
<accession>A0A8I3AE47</accession>